<dbReference type="Proteomes" id="UP000247512">
    <property type="component" value="Unassembled WGS sequence"/>
</dbReference>
<protein>
    <submittedName>
        <fullName evidence="1">Uncharacterized protein</fullName>
    </submittedName>
</protein>
<evidence type="ECO:0000313" key="3">
    <source>
        <dbReference type="Proteomes" id="UP000189683"/>
    </source>
</evidence>
<proteinExistence type="predicted"/>
<geneLocation type="plasmid" evidence="3">
    <name>pkna01</name>
</geneLocation>
<reference evidence="1 3" key="1">
    <citation type="submission" date="2017-02" db="EMBL/GenBank/DDBJ databases">
        <title>zhang.</title>
        <authorList>
            <person name="Zhang H."/>
        </authorList>
    </citation>
    <scope>NUCLEOTIDE SEQUENCE [LARGE SCALE GENOMIC DNA]</scope>
    <source>
        <strain evidence="1 3">RZS01</strain>
        <plasmid evidence="1">pKNA01</plasmid>
        <plasmid evidence="3">pkna01</plasmid>
    </source>
</reference>
<gene>
    <name evidence="1" type="ORF">B0W47_16815</name>
    <name evidence="2" type="ORF">CDI09_09135</name>
</gene>
<evidence type="ECO:0000313" key="4">
    <source>
        <dbReference type="Proteomes" id="UP000247512"/>
    </source>
</evidence>
<dbReference type="AlphaFoldDB" id="A0A9N7CTW3"/>
<keyword evidence="4" id="KW-1185">Reference proteome</keyword>
<dbReference type="EMBL" id="NIRT01000013">
    <property type="protein sequence ID" value="PYD66301.1"/>
    <property type="molecule type" value="Genomic_DNA"/>
</dbReference>
<organism evidence="1 3">
    <name type="scientific">Komagataeibacter nataicola</name>
    <dbReference type="NCBI Taxonomy" id="265960"/>
    <lineage>
        <taxon>Bacteria</taxon>
        <taxon>Pseudomonadati</taxon>
        <taxon>Pseudomonadota</taxon>
        <taxon>Alphaproteobacteria</taxon>
        <taxon>Acetobacterales</taxon>
        <taxon>Acetobacteraceae</taxon>
        <taxon>Komagataeibacter</taxon>
    </lineage>
</organism>
<geneLocation type="plasmid" evidence="1">
    <name>pKNA01</name>
</geneLocation>
<keyword evidence="1" id="KW-0614">Plasmid</keyword>
<reference evidence="2 4" key="2">
    <citation type="submission" date="2017-06" db="EMBL/GenBank/DDBJ databases">
        <title>A draft genome sequence of Komagataeibacter nataicola LMG 1536.</title>
        <authorList>
            <person name="Skraban J."/>
            <person name="Cleenwerck I."/>
            <person name="Vandamme P."/>
            <person name="Trcek J."/>
        </authorList>
    </citation>
    <scope>NUCLEOTIDE SEQUENCE [LARGE SCALE GENOMIC DNA]</scope>
    <source>
        <strain evidence="2 4">LMG 1536</strain>
    </source>
</reference>
<name>A0A9N7CTW3_9PROT</name>
<accession>A0A9N7CTW3</accession>
<evidence type="ECO:0000313" key="2">
    <source>
        <dbReference type="EMBL" id="PYD66301.1"/>
    </source>
</evidence>
<evidence type="ECO:0000313" key="1">
    <source>
        <dbReference type="EMBL" id="AQU89241.1"/>
    </source>
</evidence>
<dbReference type="EMBL" id="CP019876">
    <property type="protein sequence ID" value="AQU89241.1"/>
    <property type="molecule type" value="Genomic_DNA"/>
</dbReference>
<dbReference type="KEGG" id="kna:B0W47_16815"/>
<dbReference type="RefSeq" id="WP_078528426.1">
    <property type="nucleotide sequence ID" value="NZ_CP019876.1"/>
</dbReference>
<dbReference type="Proteomes" id="UP000189683">
    <property type="component" value="Plasmid pKNA01"/>
</dbReference>
<sequence>MSNSDDMSILNNMFHYDWNYDLFRYGVITLGKAVRLTKLYDIYPLPSDIRFVKLDDINVAIKDDNIILAIEYEGYVLVEDFKERINIEHMESNFKAIVKDYIEIARSNNDNYKYYSRRAIDFMNKITDELNSKGKSGFHVVLKDNEFYVINNGNAYCIEGTDLRDVTDKEMQDIVETTLDNYNQGKIIKTSCYPDCDTSTEGKIPKLYMFPEDVKTIIEMKKEERIKYELERQEYLKEDHSDAPF</sequence>